<evidence type="ECO:0000256" key="3">
    <source>
        <dbReference type="SAM" id="MobiDB-lite"/>
    </source>
</evidence>
<evidence type="ECO:0000313" key="6">
    <source>
        <dbReference type="Proteomes" id="UP000007875"/>
    </source>
</evidence>
<dbReference type="Pfam" id="PF00088">
    <property type="entry name" value="Trefoil"/>
    <property type="match status" value="1"/>
</dbReference>
<keyword evidence="6" id="KW-1185">Reference proteome</keyword>
<sequence>NDLNAVGTSTNPVGSVQFARNLLGLATGTATKNECSRAQRLYDRSKFRISCTSAANPKSEAECVLAGCCWLHSYNTYLINLLNIDASKNPLLSYLLNPNGNLGVSWQCVSPMNDATLNMLYTVTAVSEAQNILNNQNNQPVQSTPNTQNSLSQRRTQYADEEHSSQGSNLSMRCTNVVSRVDCGESEWDKCVQRGCCWIQTPGQPDCFLPAN</sequence>
<evidence type="ECO:0000256" key="2">
    <source>
        <dbReference type="PROSITE-ProRule" id="PRU00779"/>
    </source>
</evidence>
<keyword evidence="1" id="KW-1015">Disulfide bond</keyword>
<accession>H2Y695</accession>
<reference evidence="6" key="1">
    <citation type="submission" date="2003-08" db="EMBL/GenBank/DDBJ databases">
        <authorList>
            <person name="Birren B."/>
            <person name="Nusbaum C."/>
            <person name="Abebe A."/>
            <person name="Abouelleil A."/>
            <person name="Adekoya E."/>
            <person name="Ait-zahra M."/>
            <person name="Allen N."/>
            <person name="Allen T."/>
            <person name="An P."/>
            <person name="Anderson M."/>
            <person name="Anderson S."/>
            <person name="Arachchi H."/>
            <person name="Armbruster J."/>
            <person name="Bachantsang P."/>
            <person name="Baldwin J."/>
            <person name="Barry A."/>
            <person name="Bayul T."/>
            <person name="Blitshsteyn B."/>
            <person name="Bloom T."/>
            <person name="Blye J."/>
            <person name="Boguslavskiy L."/>
            <person name="Borowsky M."/>
            <person name="Boukhgalter B."/>
            <person name="Brunache A."/>
            <person name="Butler J."/>
            <person name="Calixte N."/>
            <person name="Calvo S."/>
            <person name="Camarata J."/>
            <person name="Campo K."/>
            <person name="Chang J."/>
            <person name="Cheshatsang Y."/>
            <person name="Citroen M."/>
            <person name="Collymore A."/>
            <person name="Considine T."/>
            <person name="Cook A."/>
            <person name="Cooke P."/>
            <person name="Corum B."/>
            <person name="Cuomo C."/>
            <person name="David R."/>
            <person name="Dawoe T."/>
            <person name="Degray S."/>
            <person name="Dodge S."/>
            <person name="Dooley K."/>
            <person name="Dorje P."/>
            <person name="Dorjee K."/>
            <person name="Dorris L."/>
            <person name="Duffey N."/>
            <person name="Dupes A."/>
            <person name="Elkins T."/>
            <person name="Engels R."/>
            <person name="Erickson J."/>
            <person name="Farina A."/>
            <person name="Faro S."/>
            <person name="Ferreira P."/>
            <person name="Fischer H."/>
            <person name="Fitzgerald M."/>
            <person name="Foley K."/>
            <person name="Gage D."/>
            <person name="Galagan J."/>
            <person name="Gearin G."/>
            <person name="Gnerre S."/>
            <person name="Gnirke A."/>
            <person name="Goyette A."/>
            <person name="Graham J."/>
            <person name="Grandbois E."/>
            <person name="Gyaltsen K."/>
            <person name="Hafez N."/>
            <person name="Hagopian D."/>
            <person name="Hagos B."/>
            <person name="Hall J."/>
            <person name="Hatcher B."/>
            <person name="Heller A."/>
            <person name="Higgins H."/>
            <person name="Honan T."/>
            <person name="Horn A."/>
            <person name="Houde N."/>
            <person name="Hughes L."/>
            <person name="Hulme W."/>
            <person name="Husby E."/>
            <person name="Iliev I."/>
            <person name="Jaffe D."/>
            <person name="Jones C."/>
            <person name="Kamal M."/>
            <person name="Kamat A."/>
            <person name="Kamvysselis M."/>
            <person name="Karlsson E."/>
            <person name="Kells C."/>
            <person name="Kieu A."/>
            <person name="Kisner P."/>
            <person name="Kodira C."/>
            <person name="Kulbokas E."/>
            <person name="Labutti K."/>
            <person name="Lama D."/>
            <person name="Landers T."/>
            <person name="Leger J."/>
            <person name="Levine S."/>
            <person name="Lewis D."/>
            <person name="Lewis T."/>
            <person name="Lindblad-toh K."/>
            <person name="Liu X."/>
            <person name="Lokyitsang T."/>
            <person name="Lokyitsang Y."/>
            <person name="Lucien O."/>
            <person name="Lui A."/>
            <person name="Ma L.J."/>
            <person name="Mabbitt R."/>
            <person name="Macdonald J."/>
            <person name="Maclean C."/>
            <person name="Major J."/>
            <person name="Manning J."/>
            <person name="Marabella R."/>
            <person name="Maru K."/>
            <person name="Matthews C."/>
            <person name="Mauceli E."/>
            <person name="Mccarthy M."/>
            <person name="Mcdonough S."/>
            <person name="Mcghee T."/>
            <person name="Meldrim J."/>
            <person name="Meneus L."/>
            <person name="Mesirov J."/>
            <person name="Mihalev A."/>
            <person name="Mihova T."/>
            <person name="Mikkelsen T."/>
            <person name="Mlenga V."/>
            <person name="Moru K."/>
            <person name="Mozes J."/>
            <person name="Mulrain L."/>
            <person name="Munson G."/>
            <person name="Naylor J."/>
            <person name="Newes C."/>
            <person name="Nguyen C."/>
            <person name="Nguyen N."/>
            <person name="Nguyen T."/>
            <person name="Nicol R."/>
            <person name="Nielsen C."/>
            <person name="Nizzari M."/>
            <person name="Norbu C."/>
            <person name="Norbu N."/>
            <person name="O'donnell P."/>
            <person name="Okoawo O."/>
            <person name="O'leary S."/>
            <person name="Omotosho B."/>
            <person name="O'neill K."/>
            <person name="Osman S."/>
            <person name="Parker S."/>
            <person name="Perrin D."/>
            <person name="Phunkhang P."/>
            <person name="Piqani B."/>
            <person name="Purcell S."/>
            <person name="Rachupka T."/>
            <person name="Ramasamy U."/>
            <person name="Rameau R."/>
            <person name="Ray V."/>
            <person name="Raymond C."/>
            <person name="Retta R."/>
            <person name="Richardson S."/>
            <person name="Rise C."/>
            <person name="Rodriguez J."/>
            <person name="Rogers J."/>
            <person name="Rogov P."/>
            <person name="Rutman M."/>
            <person name="Schupbach R."/>
            <person name="Seaman C."/>
            <person name="Settipalli S."/>
            <person name="Sharpe T."/>
            <person name="Sheridan J."/>
            <person name="Sherpa N."/>
            <person name="Shi J."/>
            <person name="Smirnov S."/>
            <person name="Smith C."/>
            <person name="Sougnez C."/>
            <person name="Spencer B."/>
            <person name="Stalker J."/>
            <person name="Stange-thomann N."/>
            <person name="Stavropoulos S."/>
            <person name="Stetson K."/>
            <person name="Stone C."/>
            <person name="Stone S."/>
            <person name="Stubbs M."/>
            <person name="Talamas J."/>
            <person name="Tchuinga P."/>
            <person name="Tenzing P."/>
            <person name="Tesfaye S."/>
            <person name="Theodore J."/>
            <person name="Thoulutsang Y."/>
            <person name="Topham K."/>
            <person name="Towey S."/>
            <person name="Tsamla T."/>
            <person name="Tsomo N."/>
            <person name="Vallee D."/>
            <person name="Vassiliev H."/>
            <person name="Venkataraman V."/>
            <person name="Vinson J."/>
            <person name="Vo A."/>
            <person name="Wade C."/>
            <person name="Wang S."/>
            <person name="Wangchuk T."/>
            <person name="Wangdi T."/>
            <person name="Whittaker C."/>
            <person name="Wilkinson J."/>
            <person name="Wu Y."/>
            <person name="Wyman D."/>
            <person name="Yadav S."/>
            <person name="Yang S."/>
            <person name="Yang X."/>
            <person name="Yeager S."/>
            <person name="Yee E."/>
            <person name="Young G."/>
            <person name="Zainoun J."/>
            <person name="Zembeck L."/>
            <person name="Zimmer A."/>
            <person name="Zody M."/>
            <person name="Lander E."/>
        </authorList>
    </citation>
    <scope>NUCLEOTIDE SEQUENCE [LARGE SCALE GENOMIC DNA]</scope>
</reference>
<proteinExistence type="predicted"/>
<dbReference type="SUPFAM" id="SSF57492">
    <property type="entry name" value="Trefoil"/>
    <property type="match status" value="1"/>
</dbReference>
<dbReference type="AlphaFoldDB" id="H2Y695"/>
<name>H2Y695_CIOSA</name>
<evidence type="ECO:0000259" key="4">
    <source>
        <dbReference type="PROSITE" id="PS51448"/>
    </source>
</evidence>
<dbReference type="Ensembl" id="ENSCSAVT00000000852.1">
    <property type="protein sequence ID" value="ENSCSAVP00000000843.1"/>
    <property type="gene ID" value="ENSCSAVG00000000479.1"/>
</dbReference>
<reference evidence="5" key="2">
    <citation type="submission" date="2025-08" db="UniProtKB">
        <authorList>
            <consortium name="Ensembl"/>
        </authorList>
    </citation>
    <scope>IDENTIFICATION</scope>
</reference>
<dbReference type="InterPro" id="IPR000519">
    <property type="entry name" value="P_trefoil_dom"/>
</dbReference>
<dbReference type="HOGENOM" id="CLU_1302169_0_0_1"/>
<feature type="region of interest" description="Disordered" evidence="3">
    <location>
        <begin position="135"/>
        <end position="168"/>
    </location>
</feature>
<protein>
    <recommendedName>
        <fullName evidence="4">P-type domain-containing protein</fullName>
    </recommendedName>
</protein>
<dbReference type="PROSITE" id="PS51448">
    <property type="entry name" value="P_TREFOIL_2"/>
    <property type="match status" value="1"/>
</dbReference>
<comment type="caution">
    <text evidence="2">Lacks conserved residue(s) required for the propagation of feature annotation.</text>
</comment>
<reference evidence="5" key="3">
    <citation type="submission" date="2025-09" db="UniProtKB">
        <authorList>
            <consortium name="Ensembl"/>
        </authorList>
    </citation>
    <scope>IDENTIFICATION</scope>
</reference>
<dbReference type="CDD" id="cd00111">
    <property type="entry name" value="Trefoil"/>
    <property type="match status" value="1"/>
</dbReference>
<dbReference type="InterPro" id="IPR044913">
    <property type="entry name" value="P_trefoil_dom_sf"/>
</dbReference>
<feature type="compositionally biased region" description="Polar residues" evidence="3">
    <location>
        <begin position="135"/>
        <end position="156"/>
    </location>
</feature>
<dbReference type="Gene3D" id="4.10.110.10">
    <property type="entry name" value="Spasmolytic Protein, domain 1"/>
    <property type="match status" value="1"/>
</dbReference>
<dbReference type="Proteomes" id="UP000007875">
    <property type="component" value="Unassembled WGS sequence"/>
</dbReference>
<evidence type="ECO:0000256" key="1">
    <source>
        <dbReference type="ARBA" id="ARBA00023157"/>
    </source>
</evidence>
<organism evidence="5 6">
    <name type="scientific">Ciona savignyi</name>
    <name type="common">Pacific transparent sea squirt</name>
    <dbReference type="NCBI Taxonomy" id="51511"/>
    <lineage>
        <taxon>Eukaryota</taxon>
        <taxon>Metazoa</taxon>
        <taxon>Chordata</taxon>
        <taxon>Tunicata</taxon>
        <taxon>Ascidiacea</taxon>
        <taxon>Phlebobranchia</taxon>
        <taxon>Cionidae</taxon>
        <taxon>Ciona</taxon>
    </lineage>
</organism>
<dbReference type="GeneTree" id="ENSGT00530000066719"/>
<evidence type="ECO:0000313" key="5">
    <source>
        <dbReference type="Ensembl" id="ENSCSAVP00000000843.1"/>
    </source>
</evidence>
<feature type="domain" description="P-type" evidence="4">
    <location>
        <begin position="172"/>
        <end position="211"/>
    </location>
</feature>